<name>A0A6N2LWA3_SALVM</name>
<dbReference type="AlphaFoldDB" id="A0A6N2LWA3"/>
<evidence type="ECO:0000313" key="1">
    <source>
        <dbReference type="EMBL" id="VFU44427.1"/>
    </source>
</evidence>
<protein>
    <submittedName>
        <fullName evidence="1">Uncharacterized protein</fullName>
    </submittedName>
</protein>
<organism evidence="1">
    <name type="scientific">Salix viminalis</name>
    <name type="common">Common osier</name>
    <name type="synonym">Basket willow</name>
    <dbReference type="NCBI Taxonomy" id="40686"/>
    <lineage>
        <taxon>Eukaryota</taxon>
        <taxon>Viridiplantae</taxon>
        <taxon>Streptophyta</taxon>
        <taxon>Embryophyta</taxon>
        <taxon>Tracheophyta</taxon>
        <taxon>Spermatophyta</taxon>
        <taxon>Magnoliopsida</taxon>
        <taxon>eudicotyledons</taxon>
        <taxon>Gunneridae</taxon>
        <taxon>Pentapetalae</taxon>
        <taxon>rosids</taxon>
        <taxon>fabids</taxon>
        <taxon>Malpighiales</taxon>
        <taxon>Salicaceae</taxon>
        <taxon>Saliceae</taxon>
        <taxon>Salix</taxon>
    </lineage>
</organism>
<reference evidence="1" key="1">
    <citation type="submission" date="2019-03" db="EMBL/GenBank/DDBJ databases">
        <authorList>
            <person name="Mank J."/>
            <person name="Almeida P."/>
        </authorList>
    </citation>
    <scope>NUCLEOTIDE SEQUENCE</scope>
    <source>
        <strain evidence="1">78183</strain>
    </source>
</reference>
<accession>A0A6N2LWA3</accession>
<dbReference type="EMBL" id="CAADRP010001598">
    <property type="protein sequence ID" value="VFU44427.1"/>
    <property type="molecule type" value="Genomic_DNA"/>
</dbReference>
<gene>
    <name evidence="1" type="ORF">SVIM_LOCUS273178</name>
</gene>
<sequence length="118" mass="13263">MPLSLEQSETSSFLRDFKPLMPLGILLRFFKRKKDAGGCLIEVPLASNSSKLSTFPKFSGMFLSSEQSETSSFLRDFKPLMLLGILSRFLQLLMFNRTKPAKRLKDEGSSVLTTAHAQ</sequence>
<proteinExistence type="predicted"/>